<evidence type="ECO:0000313" key="3">
    <source>
        <dbReference type="EMBL" id="MFC3291323.1"/>
    </source>
</evidence>
<dbReference type="Gene3D" id="2.60.120.380">
    <property type="match status" value="1"/>
</dbReference>
<reference evidence="4" key="1">
    <citation type="journal article" date="2019" name="Int. J. Syst. Evol. Microbiol.">
        <title>The Global Catalogue of Microorganisms (GCM) 10K type strain sequencing project: providing services to taxonomists for standard genome sequencing and annotation.</title>
        <authorList>
            <consortium name="The Broad Institute Genomics Platform"/>
            <consortium name="The Broad Institute Genome Sequencing Center for Infectious Disease"/>
            <person name="Wu L."/>
            <person name="Ma J."/>
        </authorList>
    </citation>
    <scope>NUCLEOTIDE SEQUENCE [LARGE SCALE GENOMIC DNA]</scope>
    <source>
        <strain evidence="4">KCTC 12847</strain>
    </source>
</reference>
<feature type="region of interest" description="Disordered" evidence="1">
    <location>
        <begin position="201"/>
        <end position="232"/>
    </location>
</feature>
<keyword evidence="4" id="KW-1185">Reference proteome</keyword>
<comment type="caution">
    <text evidence="3">The sequence shown here is derived from an EMBL/GenBank/DDBJ whole genome shotgun (WGS) entry which is preliminary data.</text>
</comment>
<proteinExistence type="predicted"/>
<organism evidence="3 4">
    <name type="scientific">Modicisalibacter luteus</name>
    <dbReference type="NCBI Taxonomy" id="453962"/>
    <lineage>
        <taxon>Bacteria</taxon>
        <taxon>Pseudomonadati</taxon>
        <taxon>Pseudomonadota</taxon>
        <taxon>Gammaproteobacteria</taxon>
        <taxon>Oceanospirillales</taxon>
        <taxon>Halomonadaceae</taxon>
        <taxon>Modicisalibacter</taxon>
    </lineage>
</organism>
<dbReference type="RefSeq" id="WP_019016707.1">
    <property type="nucleotide sequence ID" value="NZ_BMXD01000007.1"/>
</dbReference>
<feature type="signal peptide" evidence="2">
    <location>
        <begin position="1"/>
        <end position="23"/>
    </location>
</feature>
<gene>
    <name evidence="3" type="ORF">ACFOEI_04515</name>
</gene>
<evidence type="ECO:0008006" key="5">
    <source>
        <dbReference type="Google" id="ProtNLM"/>
    </source>
</evidence>
<feature type="compositionally biased region" description="Polar residues" evidence="1">
    <location>
        <begin position="220"/>
        <end position="229"/>
    </location>
</feature>
<protein>
    <recommendedName>
        <fullName evidence="5">ABC transporter substrate-binding protein</fullName>
    </recommendedName>
</protein>
<feature type="compositionally biased region" description="Low complexity" evidence="1">
    <location>
        <begin position="201"/>
        <end position="219"/>
    </location>
</feature>
<name>A0ABV7LXK8_9GAMM</name>
<sequence length="346" mass="36216">MKLRVLPIVVALGLVGPASQALADSPALQRAREAADKVDMSKYFTSRTDARSQSFGFGGTHEHAFTVDKAGQYAFTSSTLPGASNDYRISAVVLDEQGNVMARGQGLGKNGGLRLVEQLEPGDYTLQVTGHKFGSESAGGNSYNIEVAGLDDQGRQLSSKQSGIDGGLGIRFGGPGRDGRTTAFVDSDAVAAIAAPRVANEPAGANAGGSQSTAGAASSPESSATQAMETSKAEAMPAAFDEIVADIDIRTRGEVLNFDVVEAGTVSVTSSTFSARETEYRLEARILDEQGKVVASDKASGFEGDFAIRTRLQPGRYTVWVNGQKFGSASSGVNNYTLRIQQLDTQ</sequence>
<accession>A0ABV7LXK8</accession>
<dbReference type="Proteomes" id="UP001595640">
    <property type="component" value="Unassembled WGS sequence"/>
</dbReference>
<feature type="chain" id="PRO_5046320016" description="ABC transporter substrate-binding protein" evidence="2">
    <location>
        <begin position="24"/>
        <end position="346"/>
    </location>
</feature>
<evidence type="ECO:0000256" key="2">
    <source>
        <dbReference type="SAM" id="SignalP"/>
    </source>
</evidence>
<dbReference type="EMBL" id="JBHRUH010000010">
    <property type="protein sequence ID" value="MFC3291323.1"/>
    <property type="molecule type" value="Genomic_DNA"/>
</dbReference>
<keyword evidence="2" id="KW-0732">Signal</keyword>
<evidence type="ECO:0000313" key="4">
    <source>
        <dbReference type="Proteomes" id="UP001595640"/>
    </source>
</evidence>
<evidence type="ECO:0000256" key="1">
    <source>
        <dbReference type="SAM" id="MobiDB-lite"/>
    </source>
</evidence>